<keyword evidence="3" id="KW-1185">Reference proteome</keyword>
<organism evidence="2 3">
    <name type="scientific">Cryptosporidium ubiquitum</name>
    <dbReference type="NCBI Taxonomy" id="857276"/>
    <lineage>
        <taxon>Eukaryota</taxon>
        <taxon>Sar</taxon>
        <taxon>Alveolata</taxon>
        <taxon>Apicomplexa</taxon>
        <taxon>Conoidasida</taxon>
        <taxon>Coccidia</taxon>
        <taxon>Eucoccidiorida</taxon>
        <taxon>Eimeriorina</taxon>
        <taxon>Cryptosporidiidae</taxon>
        <taxon>Cryptosporidium</taxon>
    </lineage>
</organism>
<evidence type="ECO:0000313" key="2">
    <source>
        <dbReference type="EMBL" id="OII74862.1"/>
    </source>
</evidence>
<name>A0A1J4MKZ8_9CRYT</name>
<protein>
    <submittedName>
        <fullName evidence="2">Uncharacterized protein</fullName>
    </submittedName>
</protein>
<feature type="transmembrane region" description="Helical" evidence="1">
    <location>
        <begin position="256"/>
        <end position="274"/>
    </location>
</feature>
<keyword evidence="1" id="KW-1133">Transmembrane helix</keyword>
<keyword evidence="1" id="KW-0812">Transmembrane</keyword>
<sequence length="278" mass="32294">MNWRHTKGFNEIEDLLKRVRDIELLCVSAARIDKSSNIESEYTKHKIRLFELYNTASTILDGLESNTNQTKFLIKIKLEDLINQMKIEIQELRKIHNKYYSPNLHISGLAKKDDKFLEIEDYEREFIAITQSRFNKLFVNPCSKMAHSLTLNDFMLRSDSVNKFEHKVISNLDMAKINEWNLENQRIDEDIKEIGNTALRIADRAERLGCEAKTHSIKIEEIKGITEFATADIANLNRKVQEIIGTNSNTTFCCRITLVILVFISISIIIVLIFKKLI</sequence>
<evidence type="ECO:0000256" key="1">
    <source>
        <dbReference type="SAM" id="Phobius"/>
    </source>
</evidence>
<dbReference type="GeneID" id="39979785"/>
<dbReference type="Proteomes" id="UP000186176">
    <property type="component" value="Unassembled WGS sequence"/>
</dbReference>
<comment type="caution">
    <text evidence="2">The sequence shown here is derived from an EMBL/GenBank/DDBJ whole genome shotgun (WGS) entry which is preliminary data.</text>
</comment>
<proteinExistence type="predicted"/>
<dbReference type="VEuPathDB" id="CryptoDB:cubi_02994"/>
<dbReference type="RefSeq" id="XP_028876007.1">
    <property type="nucleotide sequence ID" value="XM_029020006.1"/>
</dbReference>
<gene>
    <name evidence="2" type="ORF">cubi_02994</name>
</gene>
<keyword evidence="1" id="KW-0472">Membrane</keyword>
<dbReference type="OrthoDB" id="341081at2759"/>
<reference evidence="2 3" key="1">
    <citation type="submission" date="2016-10" db="EMBL/GenBank/DDBJ databases">
        <title>Reductive evolution of mitochondrial metabolism and differential evolution of invasion-related proteins in Cryptosporidium.</title>
        <authorList>
            <person name="Liu S."/>
            <person name="Roellig D.M."/>
            <person name="Guo Y."/>
            <person name="Li N."/>
            <person name="Frace M.A."/>
            <person name="Tang K."/>
            <person name="Zhang L."/>
            <person name="Feng Y."/>
            <person name="Xiao L."/>
        </authorList>
    </citation>
    <scope>NUCLEOTIDE SEQUENCE [LARGE SCALE GENOMIC DNA]</scope>
    <source>
        <strain evidence="2">39726</strain>
    </source>
</reference>
<evidence type="ECO:0000313" key="3">
    <source>
        <dbReference type="Proteomes" id="UP000186176"/>
    </source>
</evidence>
<dbReference type="AlphaFoldDB" id="A0A1J4MKZ8"/>
<dbReference type="EMBL" id="LRBP01000008">
    <property type="protein sequence ID" value="OII74862.1"/>
    <property type="molecule type" value="Genomic_DNA"/>
</dbReference>
<accession>A0A1J4MKZ8</accession>